<feature type="compositionally biased region" description="Basic and acidic residues" evidence="1">
    <location>
        <begin position="46"/>
        <end position="55"/>
    </location>
</feature>
<dbReference type="GeneID" id="34560144"/>
<keyword evidence="3" id="KW-1185">Reference proteome</keyword>
<evidence type="ECO:0000313" key="2">
    <source>
        <dbReference type="EMBL" id="OHE97791.1"/>
    </source>
</evidence>
<organism evidence="2 3">
    <name type="scientific">Colletotrichum orchidophilum</name>
    <dbReference type="NCBI Taxonomy" id="1209926"/>
    <lineage>
        <taxon>Eukaryota</taxon>
        <taxon>Fungi</taxon>
        <taxon>Dikarya</taxon>
        <taxon>Ascomycota</taxon>
        <taxon>Pezizomycotina</taxon>
        <taxon>Sordariomycetes</taxon>
        <taxon>Hypocreomycetidae</taxon>
        <taxon>Glomerellales</taxon>
        <taxon>Glomerellaceae</taxon>
        <taxon>Colletotrichum</taxon>
    </lineage>
</organism>
<protein>
    <submittedName>
        <fullName evidence="2">Uncharacterized protein</fullName>
    </submittedName>
</protein>
<proteinExistence type="predicted"/>
<dbReference type="RefSeq" id="XP_022474944.1">
    <property type="nucleotide sequence ID" value="XM_022618634.1"/>
</dbReference>
<accession>A0A1G4B8Q9</accession>
<evidence type="ECO:0000313" key="3">
    <source>
        <dbReference type="Proteomes" id="UP000176998"/>
    </source>
</evidence>
<reference evidence="2 3" key="1">
    <citation type="submission" date="2016-09" db="EMBL/GenBank/DDBJ databases">
        <authorList>
            <person name="Capua I."/>
            <person name="De Benedictis P."/>
            <person name="Joannis T."/>
            <person name="Lombin L.H."/>
            <person name="Cattoli G."/>
        </authorList>
    </citation>
    <scope>NUCLEOTIDE SEQUENCE [LARGE SCALE GENOMIC DNA]</scope>
    <source>
        <strain evidence="2 3">IMI 309357</strain>
    </source>
</reference>
<evidence type="ECO:0000256" key="1">
    <source>
        <dbReference type="SAM" id="MobiDB-lite"/>
    </source>
</evidence>
<dbReference type="EMBL" id="MJBS01000054">
    <property type="protein sequence ID" value="OHE97791.1"/>
    <property type="molecule type" value="Genomic_DNA"/>
</dbReference>
<sequence length="85" mass="9047">MGSRLSHTYRATPPVGTWECDLRTFPNRDQAGSPGTREACGGDGLEGTKPDELRAMRQGISPTLPPGVARATAKPESKLPVSRSL</sequence>
<dbReference type="AlphaFoldDB" id="A0A1G4B8Q9"/>
<name>A0A1G4B8Q9_9PEZI</name>
<gene>
    <name evidence="2" type="ORF">CORC01_06996</name>
</gene>
<feature type="region of interest" description="Disordered" evidence="1">
    <location>
        <begin position="1"/>
        <end position="85"/>
    </location>
</feature>
<comment type="caution">
    <text evidence="2">The sequence shown here is derived from an EMBL/GenBank/DDBJ whole genome shotgun (WGS) entry which is preliminary data.</text>
</comment>
<dbReference type="Proteomes" id="UP000176998">
    <property type="component" value="Unassembled WGS sequence"/>
</dbReference>